<dbReference type="HOGENOM" id="CLU_1711773_0_0_11"/>
<evidence type="ECO:0000313" key="3">
    <source>
        <dbReference type="Proteomes" id="UP000002007"/>
    </source>
</evidence>
<evidence type="ECO:0000313" key="2">
    <source>
        <dbReference type="EMBL" id="ABY24639.1"/>
    </source>
</evidence>
<keyword evidence="1" id="KW-1133">Transmembrane helix</keyword>
<dbReference type="AlphaFoldDB" id="A9WTW8"/>
<evidence type="ECO:0000256" key="1">
    <source>
        <dbReference type="SAM" id="Phobius"/>
    </source>
</evidence>
<keyword evidence="3" id="KW-1185">Reference proteome</keyword>
<dbReference type="Proteomes" id="UP000002007">
    <property type="component" value="Chromosome"/>
</dbReference>
<keyword evidence="1" id="KW-0472">Membrane</keyword>
<dbReference type="KEGG" id="rsa:RSal33209_2917"/>
<gene>
    <name evidence="2" type="ordered locus">RSal33209_2917</name>
</gene>
<name>A9WTW8_RENSM</name>
<reference evidence="3" key="1">
    <citation type="journal article" date="2008" name="J. Bacteriol.">
        <title>Genome sequence of the fish pathogen Renibacterium salmoninarum suggests reductive evolution away from an environmental Arthrobacter ancestor.</title>
        <authorList>
            <person name="Wiens G.D."/>
            <person name="Rockey D.D."/>
            <person name="Wu Z."/>
            <person name="Chang J."/>
            <person name="Levy R."/>
            <person name="Crane S."/>
            <person name="Chen D.S."/>
            <person name="Capri G.R."/>
            <person name="Burnett J.R."/>
            <person name="Sudheesh P.S."/>
            <person name="Schipma M.J."/>
            <person name="Burd H."/>
            <person name="Bhattacharyya A."/>
            <person name="Rhodes L.D."/>
            <person name="Kaul R."/>
            <person name="Strom M.S."/>
        </authorList>
    </citation>
    <scope>NUCLEOTIDE SEQUENCE [LARGE SCALE GENOMIC DNA]</scope>
    <source>
        <strain evidence="3">ATCC 33209 / DSM 20767 / JCM 11484 / NBRC 15589 / NCIMB 2235</strain>
    </source>
</reference>
<accession>A9WTW8</accession>
<dbReference type="EMBL" id="CP000910">
    <property type="protein sequence ID" value="ABY24639.1"/>
    <property type="molecule type" value="Genomic_DNA"/>
</dbReference>
<sequence length="153" mass="16938">MSSADDDSRVVVSASSGRMIFITAPRGVLKNSQERLTMSAQDIINILIAIAVLGWILYRQLQPRPIKERQPYRLMFILVVLGRVQILQLAGRDEISAAGYLALVLGLSNRCWIRLAARAVSSPLASRGRVADAARQLDHDRLVDRGHRGALRP</sequence>
<protein>
    <submittedName>
        <fullName evidence="2">Uncharacterized protein</fullName>
    </submittedName>
</protein>
<proteinExistence type="predicted"/>
<keyword evidence="1" id="KW-0812">Transmembrane</keyword>
<dbReference type="STRING" id="288705.RSal33209_2917"/>
<organism evidence="2 3">
    <name type="scientific">Renibacterium salmoninarum (strain ATCC 33209 / DSM 20767 / JCM 11484 / NBRC 15589 / NCIMB 2235)</name>
    <dbReference type="NCBI Taxonomy" id="288705"/>
    <lineage>
        <taxon>Bacteria</taxon>
        <taxon>Bacillati</taxon>
        <taxon>Actinomycetota</taxon>
        <taxon>Actinomycetes</taxon>
        <taxon>Micrococcales</taxon>
        <taxon>Micrococcaceae</taxon>
        <taxon>Renibacterium</taxon>
    </lineage>
</organism>
<feature type="transmembrane region" description="Helical" evidence="1">
    <location>
        <begin position="43"/>
        <end position="61"/>
    </location>
</feature>